<protein>
    <submittedName>
        <fullName evidence="3">Uncharacterized protein</fullName>
    </submittedName>
</protein>
<dbReference type="AlphaFoldDB" id="A0A086J2I6"/>
<feature type="transmembrane region" description="Helical" evidence="2">
    <location>
        <begin position="413"/>
        <end position="435"/>
    </location>
</feature>
<dbReference type="GeneID" id="77676448"/>
<keyword evidence="4" id="KW-1185">Reference proteome</keyword>
<dbReference type="Proteomes" id="UP000054524">
    <property type="component" value="Unassembled WGS sequence"/>
</dbReference>
<comment type="caution">
    <text evidence="3">The sequence shown here is derived from an EMBL/GenBank/DDBJ whole genome shotgun (WGS) entry which is preliminary data.</text>
</comment>
<feature type="transmembrane region" description="Helical" evidence="2">
    <location>
        <begin position="223"/>
        <end position="244"/>
    </location>
</feature>
<evidence type="ECO:0000313" key="4">
    <source>
        <dbReference type="Proteomes" id="UP000054524"/>
    </source>
</evidence>
<feature type="transmembrane region" description="Helical" evidence="2">
    <location>
        <begin position="29"/>
        <end position="47"/>
    </location>
</feature>
<evidence type="ECO:0000256" key="2">
    <source>
        <dbReference type="SAM" id="Phobius"/>
    </source>
</evidence>
<feature type="transmembrane region" description="Helical" evidence="2">
    <location>
        <begin position="122"/>
        <end position="139"/>
    </location>
</feature>
<evidence type="ECO:0000256" key="1">
    <source>
        <dbReference type="SAM" id="MobiDB-lite"/>
    </source>
</evidence>
<dbReference type="RefSeq" id="XP_052904909.1">
    <property type="nucleotide sequence ID" value="XM_053049104.1"/>
</dbReference>
<name>A0A086J2I6_NEMA1</name>
<keyword evidence="2" id="KW-0812">Transmembrane</keyword>
<keyword evidence="2" id="KW-1133">Transmembrane helix</keyword>
<feature type="region of interest" description="Disordered" evidence="1">
    <location>
        <begin position="333"/>
        <end position="353"/>
    </location>
</feature>
<organism evidence="3 4">
    <name type="scientific">Nematocida ausubeli (strain ATCC PRA-371 / ERTm2)</name>
    <name type="common">Nematode killer fungus</name>
    <dbReference type="NCBI Taxonomy" id="1913371"/>
    <lineage>
        <taxon>Eukaryota</taxon>
        <taxon>Fungi</taxon>
        <taxon>Fungi incertae sedis</taxon>
        <taxon>Microsporidia</taxon>
        <taxon>Nematocida</taxon>
    </lineage>
</organism>
<dbReference type="HOGENOM" id="CLU_572497_0_0_1"/>
<reference evidence="3 4" key="1">
    <citation type="journal article" date="2014" name="Genome Announc.">
        <title>Genome Sequence of the Microsporidian Species Nematocida sp1 Strain ERTm6 (ATCC PRA-372).</title>
        <authorList>
            <person name="Bakowski M.A."/>
            <person name="Priest M."/>
            <person name="Young S."/>
            <person name="Cuomo C.A."/>
            <person name="Troemel E.R."/>
        </authorList>
    </citation>
    <scope>NUCLEOTIDE SEQUENCE [LARGE SCALE GENOMIC DNA]</scope>
    <source>
        <strain evidence="3 4">ERTm6</strain>
    </source>
</reference>
<proteinExistence type="predicted"/>
<sequence>MLTSKWVMEKITEVTNHCFSKMTVQETNAVTGMLIAFLFGMVTPHITNRFFIREVFNILSGLIVLSAIYKIQNFLVALSGIPLNLLLSYMPVKQKKLRTKIFIAVNLVHLVVMYILQDSEENNPFVILTLTGFFMKYMYVSMEYLPKTHGFMAYLGYMFFVPGIRYGPVMSFSAYQLWLESGYFYLVESQSQTVIKKIVGNTEDQKKITNRKEEYVMQEYSRLIVGSTVSCLKAFIFLISYQAVNEIIMNAAAHTMKLVKVDVDFSGFYIYKLFYIAALWVSEECIYQAAFINNMRNVRILPFVTFWKAQELFEMWNMQGSKFMHRLNKMLTSDEKKEEENDSSKPEKTKETEISASDVMDMRIKEHVKVSIVSYAHLLLFPLHVGSILISVPTIFLLGFVKDIPIERRNIPGIKILVEICGWAAHIFIFCYFLIPMVYSPLEVLNIWRKSFAFGHFVCLPGIIEGVLSTRDISTAQTEAN</sequence>
<evidence type="ECO:0000313" key="3">
    <source>
        <dbReference type="EMBL" id="KFG26354.1"/>
    </source>
</evidence>
<dbReference type="EMBL" id="AKIJ01000003">
    <property type="protein sequence ID" value="KFG26354.1"/>
    <property type="molecule type" value="Genomic_DNA"/>
</dbReference>
<feature type="transmembrane region" description="Helical" evidence="2">
    <location>
        <begin position="265"/>
        <end position="282"/>
    </location>
</feature>
<gene>
    <name evidence="3" type="ORF">NESG_01475</name>
</gene>
<feature type="transmembrane region" description="Helical" evidence="2">
    <location>
        <begin position="67"/>
        <end position="87"/>
    </location>
</feature>
<keyword evidence="2" id="KW-0472">Membrane</keyword>
<feature type="transmembrane region" description="Helical" evidence="2">
    <location>
        <begin position="99"/>
        <end position="116"/>
    </location>
</feature>
<accession>A0A086J2I6</accession>
<feature type="transmembrane region" description="Helical" evidence="2">
    <location>
        <begin position="379"/>
        <end position="401"/>
    </location>
</feature>
<feature type="transmembrane region" description="Helical" evidence="2">
    <location>
        <begin position="151"/>
        <end position="178"/>
    </location>
</feature>